<proteinExistence type="predicted"/>
<gene>
    <name evidence="2" type="ORF">NCTC934_02007</name>
</gene>
<accession>A0ABY6TFP5</accession>
<feature type="domain" description="N-acetyltransferase" evidence="1">
    <location>
        <begin position="196"/>
        <end position="337"/>
    </location>
</feature>
<sequence length="341" mass="37633">MSRIFRSDNVQVGDRVVARRDFGGVHSDVIGHVLSLEPLVIRPQQVGGYPSDLEAVEIAPEQLKIIKRLSPRMVRNSDIRAVEYATAQAFPGKEHTWTADGSWLMRAGDGVTGRSNSAVPLGPSAGFNPVPLAEITEFYRRHDLPVRLLIPERIGKPAERLLADATWHTEPEILVMVLRDLANLPAEAPGSHPTGAEFRIDAQPDDAWLQMYHFRGQALPVQALEYLRARIEGTMGFGRLVIDGETVAITRGTITESGDGTAWLGYSAVEVSPAHRRQGLGALLGQHMLRWGRDQGAKHAYLDVLASNTAGIHLYEKLGFIEQHRQIYALLRDEPAVRGLD</sequence>
<evidence type="ECO:0000313" key="3">
    <source>
        <dbReference type="Proteomes" id="UP000280707"/>
    </source>
</evidence>
<dbReference type="SUPFAM" id="SSF55729">
    <property type="entry name" value="Acyl-CoA N-acyltransferases (Nat)"/>
    <property type="match status" value="1"/>
</dbReference>
<dbReference type="RefSeq" id="WP_126319850.1">
    <property type="nucleotide sequence ID" value="NZ_LR134408.1"/>
</dbReference>
<dbReference type="PANTHER" id="PTHR43072">
    <property type="entry name" value="N-ACETYLTRANSFERASE"/>
    <property type="match status" value="1"/>
</dbReference>
<name>A0ABY6TFP5_9CORY</name>
<dbReference type="InterPro" id="IPR000182">
    <property type="entry name" value="GNAT_dom"/>
</dbReference>
<organism evidence="2 3">
    <name type="scientific">Corynebacterium segmentosum</name>
    <dbReference type="NCBI Taxonomy" id="43990"/>
    <lineage>
        <taxon>Bacteria</taxon>
        <taxon>Bacillati</taxon>
        <taxon>Actinomycetota</taxon>
        <taxon>Actinomycetes</taxon>
        <taxon>Mycobacteriales</taxon>
        <taxon>Corynebacteriaceae</taxon>
        <taxon>Corynebacterium</taxon>
    </lineage>
</organism>
<dbReference type="Proteomes" id="UP000280707">
    <property type="component" value="Chromosome"/>
</dbReference>
<dbReference type="InterPro" id="IPR056935">
    <property type="entry name" value="Rv0428c-like_C"/>
</dbReference>
<keyword evidence="3" id="KW-1185">Reference proteome</keyword>
<dbReference type="PROSITE" id="PS51186">
    <property type="entry name" value="GNAT"/>
    <property type="match status" value="1"/>
</dbReference>
<reference evidence="2 3" key="1">
    <citation type="submission" date="2018-12" db="EMBL/GenBank/DDBJ databases">
        <authorList>
            <consortium name="Pathogen Informatics"/>
        </authorList>
    </citation>
    <scope>NUCLEOTIDE SEQUENCE [LARGE SCALE GENOMIC DNA]</scope>
    <source>
        <strain evidence="2 3">NCTC934</strain>
    </source>
</reference>
<dbReference type="Gene3D" id="3.40.630.30">
    <property type="match status" value="1"/>
</dbReference>
<dbReference type="Pfam" id="PF24553">
    <property type="entry name" value="Rv0428c_C"/>
    <property type="match status" value="1"/>
</dbReference>
<dbReference type="CDD" id="cd04301">
    <property type="entry name" value="NAT_SF"/>
    <property type="match status" value="1"/>
</dbReference>
<dbReference type="PANTHER" id="PTHR43072:SF60">
    <property type="entry name" value="L-2,4-DIAMINOBUTYRIC ACID ACETYLTRANSFERASE"/>
    <property type="match status" value="1"/>
</dbReference>
<dbReference type="EMBL" id="LR134408">
    <property type="protein sequence ID" value="VEH73690.1"/>
    <property type="molecule type" value="Genomic_DNA"/>
</dbReference>
<evidence type="ECO:0000259" key="1">
    <source>
        <dbReference type="PROSITE" id="PS51186"/>
    </source>
</evidence>
<evidence type="ECO:0000313" key="2">
    <source>
        <dbReference type="EMBL" id="VEH73690.1"/>
    </source>
</evidence>
<protein>
    <submittedName>
        <fullName evidence="2">Acetyltransferase</fullName>
    </submittedName>
</protein>
<dbReference type="InterPro" id="IPR016181">
    <property type="entry name" value="Acyl_CoA_acyltransferase"/>
</dbReference>